<dbReference type="EMBL" id="CABWKQ010000045">
    <property type="protein sequence ID" value="VWX38583.1"/>
    <property type="molecule type" value="Genomic_DNA"/>
</dbReference>
<protein>
    <submittedName>
        <fullName evidence="2">Uncharacterized protein</fullName>
    </submittedName>
</protein>
<name>A0A653II43_9BACL</name>
<dbReference type="Proteomes" id="UP000439752">
    <property type="component" value="Unassembled WGS sequence"/>
</dbReference>
<gene>
    <name evidence="2" type="ORF">EXIGUO9Y_50034</name>
</gene>
<accession>A0A653II43</accession>
<sequence>MQLITPKAFHPIFLFLVGVSGVFCALYGSLVLASLFVAYVLYGWYMPKCLEYLANQIDVRLVETTRAFRDDELAIPFALENRARFSLGKVTVSGLLGDQVRIDGAGSQFWRHHLFVGKNQIVPFEIDVIAAHRGTIRIQSFDVMISDPFHTMTVYLTLPIQQLGHVFPDFAPASVEWNERQIPGETVDRSSPFTDRSSFHSVVPYAGDAKTIYWSAYAKTSELYSYQYDRVRNHDYAVIIDGLSGDGLSLRSDFEKLLSRGATIIRELEKQGASYSLWISMVNRDGQWYHVPSGKGKEQFLRTMECLARLSEYDLPLERRYFMKRLQRAVPSTTAAIHLGHRQKEVSA</sequence>
<evidence type="ECO:0000313" key="3">
    <source>
        <dbReference type="Proteomes" id="UP000439752"/>
    </source>
</evidence>
<dbReference type="AlphaFoldDB" id="A0A653II43"/>
<dbReference type="PANTHER" id="PTHR34351">
    <property type="entry name" value="SLR1927 PROTEIN-RELATED"/>
    <property type="match status" value="1"/>
</dbReference>
<evidence type="ECO:0000256" key="1">
    <source>
        <dbReference type="SAM" id="Phobius"/>
    </source>
</evidence>
<reference evidence="2 3" key="1">
    <citation type="submission" date="2019-10" db="EMBL/GenBank/DDBJ databases">
        <authorList>
            <person name="Karimi E."/>
        </authorList>
    </citation>
    <scope>NUCLEOTIDE SEQUENCE [LARGE SCALE GENOMIC DNA]</scope>
    <source>
        <strain evidence="2">Exiguobacterium sp. 9Y</strain>
    </source>
</reference>
<dbReference type="RefSeq" id="WP_159172487.1">
    <property type="nucleotide sequence ID" value="NZ_LR732308.1"/>
</dbReference>
<proteinExistence type="predicted"/>
<evidence type="ECO:0000313" key="2">
    <source>
        <dbReference type="EMBL" id="VWX38583.1"/>
    </source>
</evidence>
<keyword evidence="1" id="KW-1133">Transmembrane helix</keyword>
<keyword evidence="1" id="KW-0472">Membrane</keyword>
<feature type="transmembrane region" description="Helical" evidence="1">
    <location>
        <begin position="12"/>
        <end position="45"/>
    </location>
</feature>
<keyword evidence="1" id="KW-0812">Transmembrane</keyword>
<keyword evidence="3" id="KW-1185">Reference proteome</keyword>
<dbReference type="PANTHER" id="PTHR34351:SF2">
    <property type="entry name" value="DUF58 DOMAIN-CONTAINING PROTEIN"/>
    <property type="match status" value="1"/>
</dbReference>
<organism evidence="2 3">
    <name type="scientific">Exiguobacterium oxidotolerans</name>
    <dbReference type="NCBI Taxonomy" id="223958"/>
    <lineage>
        <taxon>Bacteria</taxon>
        <taxon>Bacillati</taxon>
        <taxon>Bacillota</taxon>
        <taxon>Bacilli</taxon>
        <taxon>Bacillales</taxon>
        <taxon>Bacillales Family XII. Incertae Sedis</taxon>
        <taxon>Exiguobacterium</taxon>
    </lineage>
</organism>